<dbReference type="InterPro" id="IPR024409">
    <property type="entry name" value="DUF3833"/>
</dbReference>
<dbReference type="PROSITE" id="PS51257">
    <property type="entry name" value="PROKAR_LIPOPROTEIN"/>
    <property type="match status" value="1"/>
</dbReference>
<dbReference type="OrthoDB" id="5296954at2"/>
<accession>A0A545TF45</accession>
<evidence type="ECO:0000313" key="2">
    <source>
        <dbReference type="Proteomes" id="UP000315252"/>
    </source>
</evidence>
<dbReference type="Proteomes" id="UP000315252">
    <property type="component" value="Unassembled WGS sequence"/>
</dbReference>
<comment type="caution">
    <text evidence="1">The sequence shown here is derived from an EMBL/GenBank/DDBJ whole genome shotgun (WGS) entry which is preliminary data.</text>
</comment>
<dbReference type="AlphaFoldDB" id="A0A545TF45"/>
<keyword evidence="2" id="KW-1185">Reference proteome</keyword>
<dbReference type="Pfam" id="PF12915">
    <property type="entry name" value="DUF3833"/>
    <property type="match status" value="1"/>
</dbReference>
<evidence type="ECO:0000313" key="1">
    <source>
        <dbReference type="EMBL" id="TQV75853.1"/>
    </source>
</evidence>
<dbReference type="RefSeq" id="WP_142898840.1">
    <property type="nucleotide sequence ID" value="NZ_ML660060.1"/>
</dbReference>
<organism evidence="1 2">
    <name type="scientific">Denitrobaculum tricleocarpae</name>
    <dbReference type="NCBI Taxonomy" id="2591009"/>
    <lineage>
        <taxon>Bacteria</taxon>
        <taxon>Pseudomonadati</taxon>
        <taxon>Pseudomonadota</taxon>
        <taxon>Alphaproteobacteria</taxon>
        <taxon>Rhodospirillales</taxon>
        <taxon>Rhodospirillaceae</taxon>
        <taxon>Denitrobaculum</taxon>
    </lineage>
</organism>
<protein>
    <submittedName>
        <fullName evidence="1">DUF3833 domain-containing protein</fullName>
    </submittedName>
</protein>
<proteinExistence type="predicted"/>
<name>A0A545TF45_9PROT</name>
<gene>
    <name evidence="1" type="ORF">FKG95_23365</name>
</gene>
<dbReference type="EMBL" id="VHSH01000009">
    <property type="protein sequence ID" value="TQV75853.1"/>
    <property type="molecule type" value="Genomic_DNA"/>
</dbReference>
<reference evidence="1 2" key="1">
    <citation type="submission" date="2019-06" db="EMBL/GenBank/DDBJ databases">
        <title>Whole genome sequence for Rhodospirillaceae sp. R148.</title>
        <authorList>
            <person name="Wang G."/>
        </authorList>
    </citation>
    <scope>NUCLEOTIDE SEQUENCE [LARGE SCALE GENOMIC DNA]</scope>
    <source>
        <strain evidence="1 2">R148</strain>
    </source>
</reference>
<sequence>MIRGVLFLLTALSVASCGGLKLEDFKQAEPALKLEEYFVGQLKAWGHFQDRFDNVRRRFTVDIEGTWDGETLTLVEDFVYDDGETEQRIWTLRKTGPEDWEGSAAGVVGTAKGKVSGNALNWTYYFDLPVGDSTLRVKFDDWLWLQDERVMINRAYVSKFGIKVGEALIFFSKEPAQESGLEGESSDHIETLAEFEPREHLRNVKTAVGGGRF</sequence>